<dbReference type="InterPro" id="IPR001496">
    <property type="entry name" value="SOCS_box"/>
</dbReference>
<reference evidence="2" key="1">
    <citation type="submission" date="2020-08" db="EMBL/GenBank/DDBJ databases">
        <title>Multicomponent nature underlies the extraordinary mechanical properties of spider dragline silk.</title>
        <authorList>
            <person name="Kono N."/>
            <person name="Nakamura H."/>
            <person name="Mori M."/>
            <person name="Yoshida Y."/>
            <person name="Ohtoshi R."/>
            <person name="Malay A.D."/>
            <person name="Moran D.A.P."/>
            <person name="Tomita M."/>
            <person name="Numata K."/>
            <person name="Arakawa K."/>
        </authorList>
    </citation>
    <scope>NUCLEOTIDE SEQUENCE</scope>
</reference>
<evidence type="ECO:0000259" key="1">
    <source>
        <dbReference type="PROSITE" id="PS50225"/>
    </source>
</evidence>
<name>A0A8X6XJ54_9ARAC</name>
<dbReference type="OrthoDB" id="6432997at2759"/>
<evidence type="ECO:0000313" key="2">
    <source>
        <dbReference type="EMBL" id="GFY54141.1"/>
    </source>
</evidence>
<dbReference type="CDD" id="cd03716">
    <property type="entry name" value="SOCS_ASB_like"/>
    <property type="match status" value="1"/>
</dbReference>
<dbReference type="EMBL" id="BMAV01009725">
    <property type="protein sequence ID" value="GFY54141.1"/>
    <property type="molecule type" value="Genomic_DNA"/>
</dbReference>
<dbReference type="AlphaFoldDB" id="A0A8X6XJ54"/>
<organism evidence="2 3">
    <name type="scientific">Trichonephila inaurata madagascariensis</name>
    <dbReference type="NCBI Taxonomy" id="2747483"/>
    <lineage>
        <taxon>Eukaryota</taxon>
        <taxon>Metazoa</taxon>
        <taxon>Ecdysozoa</taxon>
        <taxon>Arthropoda</taxon>
        <taxon>Chelicerata</taxon>
        <taxon>Arachnida</taxon>
        <taxon>Araneae</taxon>
        <taxon>Araneomorphae</taxon>
        <taxon>Entelegynae</taxon>
        <taxon>Araneoidea</taxon>
        <taxon>Nephilidae</taxon>
        <taxon>Trichonephila</taxon>
        <taxon>Trichonephila inaurata</taxon>
    </lineage>
</organism>
<accession>A0A8X6XJ54</accession>
<proteinExistence type="predicted"/>
<dbReference type="SMART" id="SM00969">
    <property type="entry name" value="SOCS_box"/>
    <property type="match status" value="1"/>
</dbReference>
<feature type="domain" description="SOCS box" evidence="1">
    <location>
        <begin position="284"/>
        <end position="328"/>
    </location>
</feature>
<dbReference type="Proteomes" id="UP000886998">
    <property type="component" value="Unassembled WGS sequence"/>
</dbReference>
<dbReference type="PROSITE" id="PS50225">
    <property type="entry name" value="SOCS"/>
    <property type="match status" value="1"/>
</dbReference>
<evidence type="ECO:0000313" key="3">
    <source>
        <dbReference type="Proteomes" id="UP000886998"/>
    </source>
</evidence>
<gene>
    <name evidence="2" type="primary">AVEN_73428_1</name>
    <name evidence="2" type="ORF">TNIN_267111</name>
</gene>
<comment type="caution">
    <text evidence="2">The sequence shown here is derived from an EMBL/GenBank/DDBJ whole genome shotgun (WGS) entry which is preliminary data.</text>
</comment>
<sequence>MDDIYVDILKKSHDLRGFISSRKSTDYFEVLIKNFPFFEKYFVENSHELFLLKFIRMSLQNSTRKYNIASTLVHNLKNVFHEHQNRIFYVLKQDFSRILVPLCDDSNIICDMFFAFHFVAEDIIIEDRTNIDFYLQHSQVSKYIWFEEDSFVDACVYYKRPSSMETVLLYYNPSRFSERYFDHNYRVVTNMMCWFNNELLRPLDLGMLSTERYFLLIQMMKIFLQTPEPSATESVRLIWNSVPDSLISLNELNQYYGAVMDSEVLEAIFEFYSEAVGSKPSYCQPRALKHLSKCTVRSVMEMNGQLCPKNIEKLFIPRELRTYLKLQK</sequence>
<keyword evidence="3" id="KW-1185">Reference proteome</keyword>
<dbReference type="Pfam" id="PF07525">
    <property type="entry name" value="SOCS_box"/>
    <property type="match status" value="1"/>
</dbReference>
<protein>
    <submittedName>
        <fullName evidence="2">SOCS box domain-containing protein</fullName>
    </submittedName>
</protein>